<evidence type="ECO:0000313" key="3">
    <source>
        <dbReference type="WBParaSite" id="GPUH_0000917101-mRNA-1"/>
    </source>
</evidence>
<dbReference type="WBParaSite" id="GPUH_0000917101-mRNA-1">
    <property type="protein sequence ID" value="GPUH_0000917101-mRNA-1"/>
    <property type="gene ID" value="GPUH_0000917101"/>
</dbReference>
<dbReference type="AlphaFoldDB" id="A0A183DKC0"/>
<accession>A0A183DKC0</accession>
<dbReference type="Proteomes" id="UP000271098">
    <property type="component" value="Unassembled WGS sequence"/>
</dbReference>
<evidence type="ECO:0000313" key="1">
    <source>
        <dbReference type="EMBL" id="VDK68814.1"/>
    </source>
</evidence>
<proteinExistence type="predicted"/>
<reference evidence="3" key="1">
    <citation type="submission" date="2016-06" db="UniProtKB">
        <authorList>
            <consortium name="WormBaseParasite"/>
        </authorList>
    </citation>
    <scope>IDENTIFICATION</scope>
</reference>
<protein>
    <submittedName>
        <fullName evidence="1 3">Uncharacterized protein</fullName>
    </submittedName>
</protein>
<dbReference type="EMBL" id="UYRT01029004">
    <property type="protein sequence ID" value="VDK68814.1"/>
    <property type="molecule type" value="Genomic_DNA"/>
</dbReference>
<evidence type="ECO:0000313" key="2">
    <source>
        <dbReference type="Proteomes" id="UP000271098"/>
    </source>
</evidence>
<keyword evidence="2" id="KW-1185">Reference proteome</keyword>
<sequence length="73" mass="8240">MPAGAADEAKKARMASHAEEWCPLASRKVLEERRAKRRRLDMLGGEELHYVPCMRWLVDQGGGEGCSGVEWNR</sequence>
<organism evidence="3">
    <name type="scientific">Gongylonema pulchrum</name>
    <dbReference type="NCBI Taxonomy" id="637853"/>
    <lineage>
        <taxon>Eukaryota</taxon>
        <taxon>Metazoa</taxon>
        <taxon>Ecdysozoa</taxon>
        <taxon>Nematoda</taxon>
        <taxon>Chromadorea</taxon>
        <taxon>Rhabditida</taxon>
        <taxon>Spirurina</taxon>
        <taxon>Spiruromorpha</taxon>
        <taxon>Spiruroidea</taxon>
        <taxon>Gongylonematidae</taxon>
        <taxon>Gongylonema</taxon>
    </lineage>
</organism>
<name>A0A183DKC0_9BILA</name>
<reference evidence="1 2" key="2">
    <citation type="submission" date="2018-11" db="EMBL/GenBank/DDBJ databases">
        <authorList>
            <consortium name="Pathogen Informatics"/>
        </authorList>
    </citation>
    <scope>NUCLEOTIDE SEQUENCE [LARGE SCALE GENOMIC DNA]</scope>
</reference>
<gene>
    <name evidence="1" type="ORF">GPUH_LOCUS9161</name>
</gene>
<dbReference type="OrthoDB" id="5848276at2759"/>